<dbReference type="Proteomes" id="UP000648257">
    <property type="component" value="Unassembled WGS sequence"/>
</dbReference>
<name>A0ABR6X2C4_9BURK</name>
<dbReference type="EMBL" id="JACOFW010000003">
    <property type="protein sequence ID" value="MBC3806521.1"/>
    <property type="molecule type" value="Genomic_DNA"/>
</dbReference>
<evidence type="ECO:0000256" key="2">
    <source>
        <dbReference type="SAM" id="Phobius"/>
    </source>
</evidence>
<protein>
    <recommendedName>
        <fullName evidence="5">5-bromo-4-chloroindolyl phosphate hydrolysis protein</fullName>
    </recommendedName>
</protein>
<reference evidence="3 4" key="1">
    <citation type="submission" date="2020-08" db="EMBL/GenBank/DDBJ databases">
        <title>Novel species isolated from subtropical streams in China.</title>
        <authorList>
            <person name="Lu H."/>
        </authorList>
    </citation>
    <scope>NUCLEOTIDE SEQUENCE [LARGE SCALE GENOMIC DNA]</scope>
    <source>
        <strain evidence="3 4">KACC 16656</strain>
    </source>
</reference>
<evidence type="ECO:0000313" key="4">
    <source>
        <dbReference type="Proteomes" id="UP000648257"/>
    </source>
</evidence>
<gene>
    <name evidence="3" type="ORF">H8K52_04045</name>
</gene>
<feature type="transmembrane region" description="Helical" evidence="2">
    <location>
        <begin position="94"/>
        <end position="112"/>
    </location>
</feature>
<feature type="region of interest" description="Disordered" evidence="1">
    <location>
        <begin position="1"/>
        <end position="26"/>
    </location>
</feature>
<organism evidence="3 4">
    <name type="scientific">Undibacterium seohonense</name>
    <dbReference type="NCBI Taxonomy" id="1344950"/>
    <lineage>
        <taxon>Bacteria</taxon>
        <taxon>Pseudomonadati</taxon>
        <taxon>Pseudomonadota</taxon>
        <taxon>Betaproteobacteria</taxon>
        <taxon>Burkholderiales</taxon>
        <taxon>Oxalobacteraceae</taxon>
        <taxon>Undibacterium</taxon>
    </lineage>
</organism>
<feature type="transmembrane region" description="Helical" evidence="2">
    <location>
        <begin position="69"/>
        <end position="88"/>
    </location>
</feature>
<comment type="caution">
    <text evidence="3">The sequence shown here is derived from an EMBL/GenBank/DDBJ whole genome shotgun (WGS) entry which is preliminary data.</text>
</comment>
<keyword evidence="2" id="KW-0812">Transmembrane</keyword>
<accession>A0ABR6X2C4</accession>
<proteinExistence type="predicted"/>
<evidence type="ECO:0008006" key="5">
    <source>
        <dbReference type="Google" id="ProtNLM"/>
    </source>
</evidence>
<evidence type="ECO:0000313" key="3">
    <source>
        <dbReference type="EMBL" id="MBC3806521.1"/>
    </source>
</evidence>
<dbReference type="RefSeq" id="WP_186921614.1">
    <property type="nucleotide sequence ID" value="NZ_JACOFW010000003.1"/>
</dbReference>
<evidence type="ECO:0000256" key="1">
    <source>
        <dbReference type="SAM" id="MobiDB-lite"/>
    </source>
</evidence>
<keyword evidence="4" id="KW-1185">Reference proteome</keyword>
<keyword evidence="2" id="KW-0472">Membrane</keyword>
<keyword evidence="2" id="KW-1133">Transmembrane helix</keyword>
<sequence length="264" mass="29451">MTPLPPKYVASNRPVNQRTSPPPDPAKAAIHPRVQERMNALKAKHQFGLPLTEQLLSVYGTAKPTQLTLTKITGGLLLALSGTGLAFAAIEKSIFLTCAAASGLLLGLFVLLRPGLQKTDDTNQHTNLFDPSSVAAFDRALEQISDELDAKFLTQLTSIKAQIIRIATLASRPDVSAQFSIEDRHYLSESLRRYLPDTLQSYLQVPLNARANKMGDLNQSPDELLHQQLNLLQQEFDKREHKLIENTAEQLQHQQRFLEQKIKN</sequence>